<accession>A0AAW9QT30</accession>
<dbReference type="GO" id="GO:0005737">
    <property type="term" value="C:cytoplasm"/>
    <property type="evidence" value="ECO:0007669"/>
    <property type="project" value="TreeGrafter"/>
</dbReference>
<dbReference type="InterPro" id="IPR002151">
    <property type="entry name" value="Kinesin_light"/>
</dbReference>
<reference evidence="12 13" key="1">
    <citation type="submission" date="2024-01" db="EMBL/GenBank/DDBJ databases">
        <title>Genomic insights into the taxonomy and metabolism of the cyanobacterium Pannus brasiliensis CCIBt3594.</title>
        <authorList>
            <person name="Machado M."/>
            <person name="Botero N.B."/>
            <person name="Andreote A.P.D."/>
            <person name="Feitosa A.M.T."/>
            <person name="Popin R."/>
            <person name="Sivonen K."/>
            <person name="Fiore M.F."/>
        </authorList>
    </citation>
    <scope>NUCLEOTIDE SEQUENCE [LARGE SCALE GENOMIC DNA]</scope>
    <source>
        <strain evidence="12 13">CCIBt3594</strain>
    </source>
</reference>
<name>A0AAW9QT30_9CHRO</name>
<sequence>MTRLDEGFQRSGRVMITGMGGIGKTELALRYGWREWKKETYHGGICWLNVAESEPGEQILSYARRDLQLTLPDEGTLAERVRYCWQNWVAGDALIIFDDVRDYGQIKDYLPPKEEKRFKVLITTRPDNLSATVEMVPVKELTKTASLALLRSYVSDGRIDGQIEQAKALCLDLGYLPLALELVARLLRRRGEWTLAKIREKLVENGLEDKSLVKNPKFDQEMTAKRGVKAAFDLSWQELENETEAQKLALSLSLFALAPFPKSVIDALFPDEDADNIEEWLTDSLVHLNLVKALGEGWYELHTLIRLYLRDKLEESEIADKAKQAFCNAMVIVAKNIPDSLTLEDFITFNLAIPHLKILVQELHDDLESESLYFAFTGLGNIYKEQGMFTEAEPYVEKCLTLTRQRLENDHPHIATSLNNLGLLYRLQGRYKEAEPLFLESLEIRKRVLGNDHPDVATSLNNLGSLYNFQARYEEAEPLLLEALEIRKRVLDGDAGAFLIAISLDNLGLLYLSQGRYEEAKPLFLQALSIEKRILDNEHPRVATSLNNLGLSYSYQKQYEEAEPLFLEAISIGKQSLGDYHLGVAVFLDNLGSLYYSKGRDEEAQSLFVEALDIRKRLLSDNHPHVVNSMKNLAGLYRSQGHYQDSESLYLEALSHEIDCLDDRHPSIAISLNNLARLYDTQGRYEEAELLYIEAIAIARERLGENHPTTQALYRNNDIMLLRLPDRELQRRFPPAIVEYLRGLREKMLSETIA</sequence>
<dbReference type="Proteomes" id="UP001328733">
    <property type="component" value="Unassembled WGS sequence"/>
</dbReference>
<keyword evidence="4" id="KW-0493">Microtubule</keyword>
<evidence type="ECO:0000256" key="5">
    <source>
        <dbReference type="ARBA" id="ARBA00022737"/>
    </source>
</evidence>
<dbReference type="SUPFAM" id="SSF48452">
    <property type="entry name" value="TPR-like"/>
    <property type="match status" value="1"/>
</dbReference>
<evidence type="ECO:0000256" key="7">
    <source>
        <dbReference type="ARBA" id="ARBA00023054"/>
    </source>
</evidence>
<keyword evidence="9" id="KW-0206">Cytoskeleton</keyword>
<dbReference type="GO" id="GO:0043531">
    <property type="term" value="F:ADP binding"/>
    <property type="evidence" value="ECO:0007669"/>
    <property type="project" value="InterPro"/>
</dbReference>
<gene>
    <name evidence="12" type="ORF">V0288_23300</name>
</gene>
<evidence type="ECO:0000256" key="1">
    <source>
        <dbReference type="ARBA" id="ARBA00004245"/>
    </source>
</evidence>
<evidence type="ECO:0000313" key="12">
    <source>
        <dbReference type="EMBL" id="MEG3440075.1"/>
    </source>
</evidence>
<proteinExistence type="inferred from homology"/>
<evidence type="ECO:0000256" key="9">
    <source>
        <dbReference type="ARBA" id="ARBA00023212"/>
    </source>
</evidence>
<evidence type="ECO:0000256" key="10">
    <source>
        <dbReference type="PROSITE-ProRule" id="PRU00339"/>
    </source>
</evidence>
<dbReference type="InterPro" id="IPR027417">
    <property type="entry name" value="P-loop_NTPase"/>
</dbReference>
<dbReference type="GO" id="GO:0005874">
    <property type="term" value="C:microtubule"/>
    <property type="evidence" value="ECO:0007669"/>
    <property type="project" value="UniProtKB-KW"/>
</dbReference>
<feature type="repeat" description="TPR" evidence="10">
    <location>
        <begin position="415"/>
        <end position="448"/>
    </location>
</feature>
<dbReference type="AlphaFoldDB" id="A0AAW9QT30"/>
<dbReference type="RefSeq" id="WP_332867546.1">
    <property type="nucleotide sequence ID" value="NZ_JBAFSM010000073.1"/>
</dbReference>
<comment type="caution">
    <text evidence="12">The sequence shown here is derived from an EMBL/GenBank/DDBJ whole genome shotgun (WGS) entry which is preliminary data.</text>
</comment>
<evidence type="ECO:0000259" key="11">
    <source>
        <dbReference type="Pfam" id="PF00931"/>
    </source>
</evidence>
<dbReference type="SMART" id="SM00028">
    <property type="entry name" value="TPR"/>
    <property type="match status" value="8"/>
</dbReference>
<dbReference type="Pfam" id="PF13424">
    <property type="entry name" value="TPR_12"/>
    <property type="match status" value="3"/>
</dbReference>
<dbReference type="PANTHER" id="PTHR45783:SF3">
    <property type="entry name" value="KINESIN LIGHT CHAIN"/>
    <property type="match status" value="1"/>
</dbReference>
<comment type="subcellular location">
    <subcellularLocation>
        <location evidence="1">Cytoplasm</location>
        <location evidence="1">Cytoskeleton</location>
    </subcellularLocation>
</comment>
<evidence type="ECO:0000256" key="3">
    <source>
        <dbReference type="ARBA" id="ARBA00022490"/>
    </source>
</evidence>
<dbReference type="Gene3D" id="1.25.40.10">
    <property type="entry name" value="Tetratricopeptide repeat domain"/>
    <property type="match status" value="3"/>
</dbReference>
<dbReference type="Pfam" id="PF00931">
    <property type="entry name" value="NB-ARC"/>
    <property type="match status" value="1"/>
</dbReference>
<dbReference type="EMBL" id="JBAFSM010000073">
    <property type="protein sequence ID" value="MEG3440075.1"/>
    <property type="molecule type" value="Genomic_DNA"/>
</dbReference>
<evidence type="ECO:0000256" key="6">
    <source>
        <dbReference type="ARBA" id="ARBA00022803"/>
    </source>
</evidence>
<comment type="similarity">
    <text evidence="2">Belongs to the kinesin light chain family.</text>
</comment>
<evidence type="ECO:0000256" key="4">
    <source>
        <dbReference type="ARBA" id="ARBA00022701"/>
    </source>
</evidence>
<keyword evidence="6 10" id="KW-0802">TPR repeat</keyword>
<keyword evidence="5" id="KW-0677">Repeat</keyword>
<dbReference type="PRINTS" id="PR00381">
    <property type="entry name" value="KINESINLIGHT"/>
</dbReference>
<feature type="repeat" description="TPR" evidence="10">
    <location>
        <begin position="543"/>
        <end position="576"/>
    </location>
</feature>
<dbReference type="Pfam" id="PF13374">
    <property type="entry name" value="TPR_10"/>
    <property type="match status" value="2"/>
</dbReference>
<dbReference type="GO" id="GO:0019894">
    <property type="term" value="F:kinesin binding"/>
    <property type="evidence" value="ECO:0007669"/>
    <property type="project" value="TreeGrafter"/>
</dbReference>
<keyword evidence="8" id="KW-0505">Motor protein</keyword>
<keyword evidence="13" id="KW-1185">Reference proteome</keyword>
<dbReference type="Gene3D" id="3.40.50.300">
    <property type="entry name" value="P-loop containing nucleotide triphosphate hydrolases"/>
    <property type="match status" value="1"/>
</dbReference>
<dbReference type="GO" id="GO:0005871">
    <property type="term" value="C:kinesin complex"/>
    <property type="evidence" value="ECO:0007669"/>
    <property type="project" value="InterPro"/>
</dbReference>
<dbReference type="InterPro" id="IPR011990">
    <property type="entry name" value="TPR-like_helical_dom_sf"/>
</dbReference>
<dbReference type="GO" id="GO:0007018">
    <property type="term" value="P:microtubule-based movement"/>
    <property type="evidence" value="ECO:0007669"/>
    <property type="project" value="TreeGrafter"/>
</dbReference>
<keyword evidence="7" id="KW-0175">Coiled coil</keyword>
<dbReference type="InterPro" id="IPR019734">
    <property type="entry name" value="TPR_rpt"/>
</dbReference>
<dbReference type="PANTHER" id="PTHR45783">
    <property type="entry name" value="KINESIN LIGHT CHAIN"/>
    <property type="match status" value="1"/>
</dbReference>
<feature type="repeat" description="TPR" evidence="10">
    <location>
        <begin position="585"/>
        <end position="618"/>
    </location>
</feature>
<evidence type="ECO:0000256" key="2">
    <source>
        <dbReference type="ARBA" id="ARBA00009622"/>
    </source>
</evidence>
<organism evidence="12 13">
    <name type="scientific">Pannus brasiliensis CCIBt3594</name>
    <dbReference type="NCBI Taxonomy" id="1427578"/>
    <lineage>
        <taxon>Bacteria</taxon>
        <taxon>Bacillati</taxon>
        <taxon>Cyanobacteriota</taxon>
        <taxon>Cyanophyceae</taxon>
        <taxon>Oscillatoriophycideae</taxon>
        <taxon>Chroococcales</taxon>
        <taxon>Microcystaceae</taxon>
        <taxon>Pannus</taxon>
    </lineage>
</organism>
<dbReference type="InterPro" id="IPR002182">
    <property type="entry name" value="NB-ARC"/>
</dbReference>
<keyword evidence="3" id="KW-0963">Cytoplasm</keyword>
<feature type="domain" description="NB-ARC" evidence="11">
    <location>
        <begin position="11"/>
        <end position="156"/>
    </location>
</feature>
<feature type="repeat" description="TPR" evidence="10">
    <location>
        <begin position="457"/>
        <end position="490"/>
    </location>
</feature>
<feature type="repeat" description="TPR" evidence="10">
    <location>
        <begin position="501"/>
        <end position="534"/>
    </location>
</feature>
<dbReference type="PROSITE" id="PS50005">
    <property type="entry name" value="TPR"/>
    <property type="match status" value="5"/>
</dbReference>
<dbReference type="SUPFAM" id="SSF52540">
    <property type="entry name" value="P-loop containing nucleoside triphosphate hydrolases"/>
    <property type="match status" value="1"/>
</dbReference>
<evidence type="ECO:0000256" key="8">
    <source>
        <dbReference type="ARBA" id="ARBA00023175"/>
    </source>
</evidence>
<protein>
    <submittedName>
        <fullName evidence="12">Tetratricopeptide repeat protein</fullName>
    </submittedName>
</protein>
<evidence type="ECO:0000313" key="13">
    <source>
        <dbReference type="Proteomes" id="UP001328733"/>
    </source>
</evidence>